<evidence type="ECO:0000313" key="5">
    <source>
        <dbReference type="Proteomes" id="UP000646053"/>
    </source>
</evidence>
<comment type="subcellular location">
    <subcellularLocation>
        <location evidence="2">Gas vesicle</location>
    </subcellularLocation>
</comment>
<comment type="similarity">
    <text evidence="3">Belongs to the gas vesicle GvpF/GvpL family.</text>
</comment>
<evidence type="ECO:0000256" key="3">
    <source>
        <dbReference type="ARBA" id="ARBA00035643"/>
    </source>
</evidence>
<dbReference type="AlphaFoldDB" id="A0A8J7Z0A1"/>
<dbReference type="InterPro" id="IPR009430">
    <property type="entry name" value="GvpL/GvpF"/>
</dbReference>
<proteinExistence type="inferred from homology"/>
<dbReference type="GO" id="GO:0031411">
    <property type="term" value="C:gas vesicle"/>
    <property type="evidence" value="ECO:0007669"/>
    <property type="project" value="UniProtKB-SubCell"/>
</dbReference>
<comment type="caution">
    <text evidence="4">The sequence shown here is derived from an EMBL/GenBank/DDBJ whole genome shotgun (WGS) entry which is preliminary data.</text>
</comment>
<organism evidence="4 5">
    <name type="scientific">Myxacorys almedinensis A</name>
    <dbReference type="NCBI Taxonomy" id="2690445"/>
    <lineage>
        <taxon>Bacteria</taxon>
        <taxon>Bacillati</taxon>
        <taxon>Cyanobacteriota</taxon>
        <taxon>Cyanophyceae</taxon>
        <taxon>Leptolyngbyales</taxon>
        <taxon>Leptolyngbyaceae</taxon>
        <taxon>Myxacorys</taxon>
        <taxon>Myxacorys almedinensis</taxon>
    </lineage>
</organism>
<dbReference type="Proteomes" id="UP000646053">
    <property type="component" value="Unassembled WGS sequence"/>
</dbReference>
<accession>A0A8J7Z0A1</accession>
<evidence type="ECO:0000256" key="2">
    <source>
        <dbReference type="ARBA" id="ARBA00035108"/>
    </source>
</evidence>
<dbReference type="PANTHER" id="PTHR36852">
    <property type="entry name" value="PROTEIN GVPL 2"/>
    <property type="match status" value="1"/>
</dbReference>
<dbReference type="RefSeq" id="WP_162423298.1">
    <property type="nucleotide sequence ID" value="NZ_WVIE01000010.1"/>
</dbReference>
<keyword evidence="5" id="KW-1185">Reference proteome</keyword>
<sequence>MYTYAFFKTPKTDWQFEQDGIAGQVQVVRTLALSALVEPNVDLDEIQQNDHRLVQAVLTHDRIICDLFWATTILPLRFGTCFVSPENLLQHLEANQDKYLAKLNQFEGKAEYRLKLVPSDDAQPELDSALKGKDYFLAKKQRYQQQLHQQTQQQQELRTLLDAIAQSYPNHLLKKTGSEDEKIYLLVNREAEDTLYTRLELWQSLCPTWELTLGDALPPYHFV</sequence>
<dbReference type="EMBL" id="WVIE01000010">
    <property type="protein sequence ID" value="NDJ17789.1"/>
    <property type="molecule type" value="Genomic_DNA"/>
</dbReference>
<evidence type="ECO:0000313" key="4">
    <source>
        <dbReference type="EMBL" id="NDJ17789.1"/>
    </source>
</evidence>
<dbReference type="PANTHER" id="PTHR36852:SF1">
    <property type="entry name" value="PROTEIN GVPL 2"/>
    <property type="match status" value="1"/>
</dbReference>
<keyword evidence="1" id="KW-0304">Gas vesicle</keyword>
<evidence type="ECO:0000256" key="1">
    <source>
        <dbReference type="ARBA" id="ARBA00022987"/>
    </source>
</evidence>
<dbReference type="Pfam" id="PF06386">
    <property type="entry name" value="GvpL_GvpF"/>
    <property type="match status" value="1"/>
</dbReference>
<protein>
    <submittedName>
        <fullName evidence="4">Gas vesicle protein</fullName>
    </submittedName>
</protein>
<dbReference type="GO" id="GO:0031412">
    <property type="term" value="P:gas vesicle organization"/>
    <property type="evidence" value="ECO:0007669"/>
    <property type="project" value="InterPro"/>
</dbReference>
<gene>
    <name evidence="4" type="ORF">GS601_10875</name>
</gene>
<reference evidence="4" key="1">
    <citation type="submission" date="2019-12" db="EMBL/GenBank/DDBJ databases">
        <title>High-Quality draft genome sequences of three cyanobacteria isolated from the limestone walls of the Old Cathedral of Coimbra.</title>
        <authorList>
            <person name="Tiago I."/>
            <person name="Soares F."/>
            <person name="Portugal A."/>
        </authorList>
    </citation>
    <scope>NUCLEOTIDE SEQUENCE</scope>
    <source>
        <strain evidence="4">A</strain>
    </source>
</reference>
<name>A0A8J7Z0A1_9CYAN</name>